<dbReference type="AlphaFoldDB" id="A0AAJ5YWL0"/>
<comment type="similarity">
    <text evidence="1">Belongs to the DENND6 family.</text>
</comment>
<accession>A0AAJ5YWL0</accession>
<feature type="region of interest" description="Disordered" evidence="2">
    <location>
        <begin position="100"/>
        <end position="128"/>
    </location>
</feature>
<gene>
    <name evidence="4" type="ORF">MARU1_000297</name>
</gene>
<name>A0AAJ5YWL0_9BASI</name>
<evidence type="ECO:0000259" key="3">
    <source>
        <dbReference type="PROSITE" id="PS50211"/>
    </source>
</evidence>
<feature type="region of interest" description="Disordered" evidence="2">
    <location>
        <begin position="1"/>
        <end position="24"/>
    </location>
</feature>
<dbReference type="GO" id="GO:0005085">
    <property type="term" value="F:guanyl-nucleotide exchange factor activity"/>
    <property type="evidence" value="ECO:0007669"/>
    <property type="project" value="InterPro"/>
</dbReference>
<dbReference type="InterPro" id="IPR001194">
    <property type="entry name" value="cDENN_dom"/>
</dbReference>
<dbReference type="PROSITE" id="PS50211">
    <property type="entry name" value="DENN"/>
    <property type="match status" value="1"/>
</dbReference>
<dbReference type="GO" id="GO:0055037">
    <property type="term" value="C:recycling endosome"/>
    <property type="evidence" value="ECO:0007669"/>
    <property type="project" value="TreeGrafter"/>
</dbReference>
<proteinExistence type="inferred from homology"/>
<dbReference type="Pfam" id="PF02141">
    <property type="entry name" value="DENN"/>
    <property type="match status" value="1"/>
</dbReference>
<feature type="domain" description="UDENN" evidence="3">
    <location>
        <begin position="39"/>
        <end position="528"/>
    </location>
</feature>
<protein>
    <recommendedName>
        <fullName evidence="3">UDENN domain-containing protein</fullName>
    </recommendedName>
</protein>
<evidence type="ECO:0000256" key="2">
    <source>
        <dbReference type="SAM" id="MobiDB-lite"/>
    </source>
</evidence>
<dbReference type="PANTHER" id="PTHR13677">
    <property type="entry name" value="LD41638P"/>
    <property type="match status" value="1"/>
</dbReference>
<sequence length="627" mass="70429">MSSAPRDEADMTQLTLSEDSVQPEPLSDEALGALQRWMLSIACVHFDLELGPDVECMYPPLGISKEEKDNIAFSSFPDTHVFSDGDLVFSWRVREVPLDASNASPPAPSKPAPPRRSPSVRESMTRSVSWLRRSRNEAVADASPRLHSRSTSYLYGYTYFLQRRDTSRRRGYFQKSLVILSHLPYVGLFHQVIARLGPAFFEHGMVVLESFVHDVIRWPSPEPGLTLSVSVLGTLLHASLPHGLEAQNGDGMQSGTSASLPILASVPSTPLIQVFYELLPDLWRLWECMLTAEPILIVGRDPRTTSDAVWHLVDLIRPIPVAGDFRPFFHIHDYDFRAFVTRATPPTGVVLGTTNPFFLQTCATWPHIVQLGRGNKPAHQGVSRDVPTARIVSSSKRRVNKDTTLLKQLLQWRDSPSLLEHANAVLRRYFSDLTERFLAPLHQHMATLIPASFDLSSPAEIPPIKSFHRETFLQWLKSHPGPLRMRQRSLSPASVLRHSLYSDFLQSPNFAVWLQGRVEAAQYEQRQRRIAALAMGDVVTFGRTRSDVESIDLYLRLREELRALETALQAPRTAPGPSARWRASMEPSGTGMSLIESRAMIAQRTRLAAQVERLLQTMPPDLRVGLP</sequence>
<organism evidence="4 5">
    <name type="scientific">Malassezia arunalokei</name>
    <dbReference type="NCBI Taxonomy" id="1514897"/>
    <lineage>
        <taxon>Eukaryota</taxon>
        <taxon>Fungi</taxon>
        <taxon>Dikarya</taxon>
        <taxon>Basidiomycota</taxon>
        <taxon>Ustilaginomycotina</taxon>
        <taxon>Malasseziomycetes</taxon>
        <taxon>Malasseziales</taxon>
        <taxon>Malasseziaceae</taxon>
        <taxon>Malassezia</taxon>
    </lineage>
</organism>
<evidence type="ECO:0000313" key="4">
    <source>
        <dbReference type="EMBL" id="WFD14296.1"/>
    </source>
</evidence>
<dbReference type="InterPro" id="IPR024224">
    <property type="entry name" value="DENND6"/>
</dbReference>
<keyword evidence="5" id="KW-1185">Reference proteome</keyword>
<dbReference type="PANTHER" id="PTHR13677:SF0">
    <property type="entry name" value="LD41638P"/>
    <property type="match status" value="1"/>
</dbReference>
<dbReference type="InterPro" id="IPR037516">
    <property type="entry name" value="Tripartite_DENN"/>
</dbReference>
<reference evidence="4 5" key="1">
    <citation type="submission" date="2023-03" db="EMBL/GenBank/DDBJ databases">
        <title>Mating type loci evolution in Malassezia.</title>
        <authorList>
            <person name="Coelho M.A."/>
        </authorList>
    </citation>
    <scope>NUCLEOTIDE SEQUENCE [LARGE SCALE GENOMIC DNA]</scope>
    <source>
        <strain evidence="4 5">CBS 13387</strain>
    </source>
</reference>
<evidence type="ECO:0000313" key="5">
    <source>
        <dbReference type="Proteomes" id="UP001217582"/>
    </source>
</evidence>
<dbReference type="Proteomes" id="UP001217582">
    <property type="component" value="Chromosome 1"/>
</dbReference>
<dbReference type="EMBL" id="CP119916">
    <property type="protein sequence ID" value="WFD14296.1"/>
    <property type="molecule type" value="Genomic_DNA"/>
</dbReference>
<feature type="compositionally biased region" description="Pro residues" evidence="2">
    <location>
        <begin position="105"/>
        <end position="116"/>
    </location>
</feature>
<evidence type="ECO:0000256" key="1">
    <source>
        <dbReference type="ARBA" id="ARBA00007159"/>
    </source>
</evidence>